<protein>
    <submittedName>
        <fullName evidence="3">Uncharacterized protein</fullName>
    </submittedName>
</protein>
<dbReference type="EMBL" id="JACSPQ010000002">
    <property type="protein sequence ID" value="MBD8001830.1"/>
    <property type="molecule type" value="Genomic_DNA"/>
</dbReference>
<feature type="signal peptide" evidence="2">
    <location>
        <begin position="1"/>
        <end position="21"/>
    </location>
</feature>
<dbReference type="RefSeq" id="WP_191709956.1">
    <property type="nucleotide sequence ID" value="NZ_JACSPQ010000002.1"/>
</dbReference>
<evidence type="ECO:0000256" key="1">
    <source>
        <dbReference type="SAM" id="Coils"/>
    </source>
</evidence>
<feature type="coiled-coil region" evidence="1">
    <location>
        <begin position="192"/>
        <end position="219"/>
    </location>
</feature>
<keyword evidence="2" id="KW-0732">Signal</keyword>
<evidence type="ECO:0000313" key="4">
    <source>
        <dbReference type="Proteomes" id="UP000616346"/>
    </source>
</evidence>
<evidence type="ECO:0000256" key="2">
    <source>
        <dbReference type="SAM" id="SignalP"/>
    </source>
</evidence>
<feature type="chain" id="PRO_5045523119" evidence="2">
    <location>
        <begin position="22"/>
        <end position="528"/>
    </location>
</feature>
<name>A0ABR8VAR3_9BACT</name>
<evidence type="ECO:0000313" key="3">
    <source>
        <dbReference type="EMBL" id="MBD8001830.1"/>
    </source>
</evidence>
<dbReference type="Proteomes" id="UP000616346">
    <property type="component" value="Unassembled WGS sequence"/>
</dbReference>
<reference evidence="3 4" key="1">
    <citation type="submission" date="2020-08" db="EMBL/GenBank/DDBJ databases">
        <title>A Genomic Blueprint of the Chicken Gut Microbiome.</title>
        <authorList>
            <person name="Gilroy R."/>
            <person name="Ravi A."/>
            <person name="Getino M."/>
            <person name="Pursley I."/>
            <person name="Horton D.L."/>
            <person name="Alikhan N.-F."/>
            <person name="Baker D."/>
            <person name="Gharbi K."/>
            <person name="Hall N."/>
            <person name="Watson M."/>
            <person name="Adriaenssens E.M."/>
            <person name="Foster-Nyarko E."/>
            <person name="Jarju S."/>
            <person name="Secka A."/>
            <person name="Antonio M."/>
            <person name="Oren A."/>
            <person name="Chaudhuri R."/>
            <person name="La Ragione R.M."/>
            <person name="Hildebrand F."/>
            <person name="Pallen M.J."/>
        </authorList>
    </citation>
    <scope>NUCLEOTIDE SEQUENCE [LARGE SCALE GENOMIC DNA]</scope>
    <source>
        <strain evidence="3 4">Sa1YUN3</strain>
    </source>
</reference>
<gene>
    <name evidence="3" type="ORF">H9626_06290</name>
</gene>
<proteinExistence type="predicted"/>
<accession>A0ABR8VAR3</accession>
<organism evidence="3 4">
    <name type="scientific">Phocaeicola faecium</name>
    <dbReference type="NCBI Taxonomy" id="2762213"/>
    <lineage>
        <taxon>Bacteria</taxon>
        <taxon>Pseudomonadati</taxon>
        <taxon>Bacteroidota</taxon>
        <taxon>Bacteroidia</taxon>
        <taxon>Bacteroidales</taxon>
        <taxon>Bacteroidaceae</taxon>
        <taxon>Phocaeicola</taxon>
    </lineage>
</organism>
<keyword evidence="1" id="KW-0175">Coiled coil</keyword>
<comment type="caution">
    <text evidence="3">The sequence shown here is derived from an EMBL/GenBank/DDBJ whole genome shotgun (WGS) entry which is preliminary data.</text>
</comment>
<keyword evidence="4" id="KW-1185">Reference proteome</keyword>
<sequence length="528" mass="60416">MKHILLMLFLFVCLCPMTAQTEYISNSRDLDADCIENLNGQYGLLLLSKHQKLMISVVNASKKVDIIYPTQVGENGFYEYRVILDKEDTHQAKVEVNRRGDVYKTEFVANLKPDFMIAYRIEEIASPIRMEQQTKGNDAYLDATAAEVEFTTNIKNLIVKCPDLLEAKITRKTNLNDKDVNIISVVFPIKKLLSAREKVEKAEKEYDELTQKINSNQATDADYDRHDLADKACQVAENELRMLTSIEIYSDNTNHLVLDISDMGPRSKKCYAVLPLVIEKEVFKTECSAYMTEGARLFDMRKYDDARVAYINAITSKDVVINMKPAIKESISLCDSCIRYEKLAAFSISKILKMQKEDNATQDAVAKYASAAIAFLDVVNNYNPNDFYTSRIEKLKNLLEDMPLKISFTTVEWRTITEGDAIPDVEIWAYYGMDGISSIALTSAKKFKKIMSKAPEQYKQEGLTDTQGRALIELDRTKLPLGFVFCPSTDEDIKITYISLNDLMRQAQGTYLEKQFRLKMYKRTNKYF</sequence>